<gene>
    <name evidence="2" type="ORF">CU100_17515</name>
</gene>
<dbReference type="Gene3D" id="3.30.70.100">
    <property type="match status" value="1"/>
</dbReference>
<feature type="domain" description="NIPSNAP" evidence="1">
    <location>
        <begin position="6"/>
        <end position="85"/>
    </location>
</feature>
<dbReference type="InterPro" id="IPR012577">
    <property type="entry name" value="NIPSNAP"/>
</dbReference>
<dbReference type="InterPro" id="IPR011008">
    <property type="entry name" value="Dimeric_a/b-barrel"/>
</dbReference>
<evidence type="ECO:0000313" key="3">
    <source>
        <dbReference type="Proteomes" id="UP000241158"/>
    </source>
</evidence>
<dbReference type="SUPFAM" id="SSF54909">
    <property type="entry name" value="Dimeric alpha+beta barrel"/>
    <property type="match status" value="1"/>
</dbReference>
<evidence type="ECO:0000259" key="1">
    <source>
        <dbReference type="Pfam" id="PF07978"/>
    </source>
</evidence>
<accession>A0A2P7ASB9</accession>
<dbReference type="OrthoDB" id="4124121at2"/>
<reference evidence="3" key="1">
    <citation type="submission" date="2017-11" db="EMBL/GenBank/DDBJ databases">
        <authorList>
            <person name="Kuznetsova I."/>
            <person name="Sazanova A."/>
            <person name="Chirak E."/>
            <person name="Safronova V."/>
            <person name="Willems A."/>
        </authorList>
    </citation>
    <scope>NUCLEOTIDE SEQUENCE [LARGE SCALE GENOMIC DNA]</scope>
    <source>
        <strain evidence="3">PEPV15</strain>
    </source>
</reference>
<keyword evidence="3" id="KW-1185">Reference proteome</keyword>
<dbReference type="AlphaFoldDB" id="A0A2P7ASB9"/>
<protein>
    <submittedName>
        <fullName evidence="2">NIPSNAP family protein</fullName>
    </submittedName>
</protein>
<dbReference type="EMBL" id="PGGN01000003">
    <property type="protein sequence ID" value="PSH57070.1"/>
    <property type="molecule type" value="Genomic_DNA"/>
</dbReference>
<comment type="caution">
    <text evidence="2">The sequence shown here is derived from an EMBL/GenBank/DDBJ whole genome shotgun (WGS) entry which is preliminary data.</text>
</comment>
<proteinExistence type="predicted"/>
<evidence type="ECO:0000313" key="2">
    <source>
        <dbReference type="EMBL" id="PSH57070.1"/>
    </source>
</evidence>
<organism evidence="2 3">
    <name type="scientific">Phyllobacterium endophyticum</name>
    <dbReference type="NCBI Taxonomy" id="1149773"/>
    <lineage>
        <taxon>Bacteria</taxon>
        <taxon>Pseudomonadati</taxon>
        <taxon>Pseudomonadota</taxon>
        <taxon>Alphaproteobacteria</taxon>
        <taxon>Hyphomicrobiales</taxon>
        <taxon>Phyllobacteriaceae</taxon>
        <taxon>Phyllobacterium</taxon>
    </lineage>
</organism>
<name>A0A2P7ASB9_9HYPH</name>
<dbReference type="Proteomes" id="UP000241158">
    <property type="component" value="Unassembled WGS sequence"/>
</dbReference>
<sequence>MIGEQRMNRIKSGRLACCLKLVRQEGLAIQQPILANPIGCFTTETGTLNQGNHLWGYSDFEHRMRRRKILAEDTRWPAFFPRLTQNIAGLATGFFANEREEFRMNDAVTKLRV</sequence>
<dbReference type="Pfam" id="PF07978">
    <property type="entry name" value="NIPSNAP"/>
    <property type="match status" value="1"/>
</dbReference>